<sequence>MRASPPVTGGATTFLMTSPLPLSSSSSSLPLLPAVAALLLLMSVILTKSESKSNRGKVDPTEYRFKLALFKNNYEEMLYIICASTLLGQSIIACVPATEGMPRVEHWARNSPLAADHVAAGAVEDAMKVTIPHLHSQPLGIINSVDLKLLFLAIYRSSHTYLTPVASLPPLQLHIRRNPAETSLTRALPVVVRSIVSIRSELSEGFRFVSGNKLSEAQNVLRSVLQALLLWRELVTAGREYLLGVSNELERRRFAEEEPDNVRRNLELAAYFTQCKLQPPHVQIALRSAVNVFTKANNQADAAQFAKRLLELKPDPKIVAQMRQRIAARERNLRNADEISYDEFTPFQIYAASYTPIYKGTTAAYDPYPNQAYLPEFQGKLDLLVQLAEIGAGATGLPAGGKEAMRITNPSVLQLRRASLPGRLSSMPSLKNELLNPMLVSTNWRVFKVQNQKVIVMYADKAASRATDISPSRTHPSLSSVASSDTSTSSSGFESDLEDRVFEIPDQNATPRTMRKAMETQKMLGAVLKQNQMLTAASAQAEESKPGRRTKQDTSAWPKGPNIKGYHASIINIGKSFTVVQFPWVDPSTFTAKMSFPAASPRDIWKPNPISALFPQQLTAMLYQHVPESFHGLVNTADLPEFAANFCHHASAERSSALKTLKVELPKIFLAQKVIADVTDPAAWHGLVVWPEDADKKKISPYPPLIYHKNTKSLSGFMKNVAMPLCARVILFGPASLEDKGSRKPQSQTLGQLWHVIEPNAALISFVCTTAVFICYWSSLEDQKSESFTPVGATSKIDFREIYMRFRWALESKADDASTKSIIRFWHQHVFKGITGVPALPTTDRASECIDEEAELEAAMGGLDVEEDSLVYSNEEDFNSAAIVHAHGPDPAPATRGQPAIAATAAVVSQVVPHPRVVLGPSTASDDEVDESIESPVRPSNRRSQARVIVDSEDEAPSQPEEDGRRAEVLRVQLEAKLKSLKVVDLRFVLITAHQPAAQKAKKDDLIAAILASEAAIEIYRANFPF</sequence>
<gene>
    <name evidence="3" type="ORF">DFH08DRAFT_996081</name>
</gene>
<dbReference type="EMBL" id="JARIHO010000140">
    <property type="protein sequence ID" value="KAJ7301224.1"/>
    <property type="molecule type" value="Genomic_DNA"/>
</dbReference>
<accession>A0AAD6YXH3</accession>
<evidence type="ECO:0000313" key="4">
    <source>
        <dbReference type="Proteomes" id="UP001218218"/>
    </source>
</evidence>
<feature type="compositionally biased region" description="Basic and acidic residues" evidence="1">
    <location>
        <begin position="542"/>
        <end position="552"/>
    </location>
</feature>
<feature type="region of interest" description="Disordered" evidence="1">
    <location>
        <begin position="918"/>
        <end position="965"/>
    </location>
</feature>
<dbReference type="Proteomes" id="UP001218218">
    <property type="component" value="Unassembled WGS sequence"/>
</dbReference>
<dbReference type="GO" id="GO:0030126">
    <property type="term" value="C:COPI vesicle coat"/>
    <property type="evidence" value="ECO:0007669"/>
    <property type="project" value="InterPro"/>
</dbReference>
<evidence type="ECO:0000256" key="1">
    <source>
        <dbReference type="SAM" id="MobiDB-lite"/>
    </source>
</evidence>
<dbReference type="GO" id="GO:0005198">
    <property type="term" value="F:structural molecule activity"/>
    <property type="evidence" value="ECO:0007669"/>
    <property type="project" value="InterPro"/>
</dbReference>
<reference evidence="3" key="1">
    <citation type="submission" date="2023-03" db="EMBL/GenBank/DDBJ databases">
        <title>Massive genome expansion in bonnet fungi (Mycena s.s.) driven by repeated elements and novel gene families across ecological guilds.</title>
        <authorList>
            <consortium name="Lawrence Berkeley National Laboratory"/>
            <person name="Harder C.B."/>
            <person name="Miyauchi S."/>
            <person name="Viragh M."/>
            <person name="Kuo A."/>
            <person name="Thoen E."/>
            <person name="Andreopoulos B."/>
            <person name="Lu D."/>
            <person name="Skrede I."/>
            <person name="Drula E."/>
            <person name="Henrissat B."/>
            <person name="Morin E."/>
            <person name="Kohler A."/>
            <person name="Barry K."/>
            <person name="LaButti K."/>
            <person name="Morin E."/>
            <person name="Salamov A."/>
            <person name="Lipzen A."/>
            <person name="Mereny Z."/>
            <person name="Hegedus B."/>
            <person name="Baldrian P."/>
            <person name="Stursova M."/>
            <person name="Weitz H."/>
            <person name="Taylor A."/>
            <person name="Grigoriev I.V."/>
            <person name="Nagy L.G."/>
            <person name="Martin F."/>
            <person name="Kauserud H."/>
        </authorList>
    </citation>
    <scope>NUCLEOTIDE SEQUENCE</scope>
    <source>
        <strain evidence="3">CBHHK002</strain>
    </source>
</reference>
<comment type="caution">
    <text evidence="3">The sequence shown here is derived from an EMBL/GenBank/DDBJ whole genome shotgun (WGS) entry which is preliminary data.</text>
</comment>
<dbReference type="Pfam" id="PF06957">
    <property type="entry name" value="COPI_C"/>
    <property type="match status" value="1"/>
</dbReference>
<evidence type="ECO:0000259" key="2">
    <source>
        <dbReference type="Pfam" id="PF06957"/>
    </source>
</evidence>
<evidence type="ECO:0000313" key="3">
    <source>
        <dbReference type="EMBL" id="KAJ7301224.1"/>
    </source>
</evidence>
<name>A0AAD6YXH3_9AGAR</name>
<feature type="compositionally biased region" description="Low complexity" evidence="1">
    <location>
        <begin position="477"/>
        <end position="494"/>
    </location>
</feature>
<dbReference type="GO" id="GO:0016192">
    <property type="term" value="P:vesicle-mediated transport"/>
    <property type="evidence" value="ECO:0007669"/>
    <property type="project" value="InterPro"/>
</dbReference>
<dbReference type="InterPro" id="IPR010714">
    <property type="entry name" value="Coatomer_asu_C"/>
</dbReference>
<organism evidence="3 4">
    <name type="scientific">Mycena albidolilacea</name>
    <dbReference type="NCBI Taxonomy" id="1033008"/>
    <lineage>
        <taxon>Eukaryota</taxon>
        <taxon>Fungi</taxon>
        <taxon>Dikarya</taxon>
        <taxon>Basidiomycota</taxon>
        <taxon>Agaricomycotina</taxon>
        <taxon>Agaricomycetes</taxon>
        <taxon>Agaricomycetidae</taxon>
        <taxon>Agaricales</taxon>
        <taxon>Marasmiineae</taxon>
        <taxon>Mycenaceae</taxon>
        <taxon>Mycena</taxon>
    </lineage>
</organism>
<feature type="compositionally biased region" description="Polar residues" evidence="1">
    <location>
        <begin position="467"/>
        <end position="476"/>
    </location>
</feature>
<dbReference type="AlphaFoldDB" id="A0AAD6YXH3"/>
<proteinExistence type="predicted"/>
<feature type="region of interest" description="Disordered" evidence="1">
    <location>
        <begin position="465"/>
        <end position="511"/>
    </location>
</feature>
<feature type="domain" description="Coatomer alpha subunit C-terminal" evidence="2">
    <location>
        <begin position="94"/>
        <end position="397"/>
    </location>
</feature>
<keyword evidence="4" id="KW-1185">Reference proteome</keyword>
<protein>
    <submittedName>
        <fullName evidence="3">COPI alpha subunit C-terminus-domain-containing protein</fullName>
    </submittedName>
</protein>
<dbReference type="GO" id="GO:0006886">
    <property type="term" value="P:intracellular protein transport"/>
    <property type="evidence" value="ECO:0007669"/>
    <property type="project" value="InterPro"/>
</dbReference>
<feature type="region of interest" description="Disordered" evidence="1">
    <location>
        <begin position="535"/>
        <end position="559"/>
    </location>
</feature>